<dbReference type="Proteomes" id="UP000267516">
    <property type="component" value="Segment"/>
</dbReference>
<accession>A0A2D3I6N8</accession>
<dbReference type="EMBL" id="MF768985">
    <property type="protein sequence ID" value="ATU84053.1"/>
    <property type="molecule type" value="Genomic_DNA"/>
</dbReference>
<proteinExistence type="predicted"/>
<protein>
    <submittedName>
        <fullName evidence="1">ORF427</fullName>
    </submittedName>
</protein>
<organism evidence="1">
    <name type="scientific">White spot syndrome virus</name>
    <dbReference type="NCBI Taxonomy" id="342409"/>
    <lineage>
        <taxon>Viruses</taxon>
        <taxon>Viruses incertae sedis</taxon>
        <taxon>Naldaviricetes</taxon>
        <taxon>Nimaviridae</taxon>
        <taxon>Whispovirus</taxon>
    </lineage>
</organism>
<reference evidence="1" key="1">
    <citation type="journal article" date="2018" name="Aquaculture">
        <title>Complete genome sequence of a white spot syndrome virus associated with a disease incursion in Australia.</title>
        <authorList>
            <person name="Oakey J."/>
            <person name="Smith C.S."/>
        </authorList>
    </citation>
    <scope>NUCLEOTIDE SEQUENCE [LARGE SCALE GENOMIC DNA]</scope>
    <source>
        <strain evidence="1">WSSV-AU</strain>
    </source>
</reference>
<sequence length="67" mass="8227">MHDVFLSYHLVWSSVLRYNLLWWWLHIFPLVGEEVLWFNIDGGWIFIPSCECDVENFICFRQGEKYE</sequence>
<evidence type="ECO:0000313" key="1">
    <source>
        <dbReference type="EMBL" id="ATU84053.1"/>
    </source>
</evidence>
<name>A0A2D3I6N8_9VIRU</name>